<name>A0A409WJ78_PSICY</name>
<evidence type="ECO:0000256" key="3">
    <source>
        <dbReference type="ARBA" id="ARBA00022692"/>
    </source>
</evidence>
<dbReference type="Gene3D" id="1.20.1250.20">
    <property type="entry name" value="MFS general substrate transporter like domains"/>
    <property type="match status" value="1"/>
</dbReference>
<dbReference type="InParanoid" id="A0A409WJ78"/>
<dbReference type="InterPro" id="IPR036259">
    <property type="entry name" value="MFS_trans_sf"/>
</dbReference>
<dbReference type="PANTHER" id="PTHR23504:SF15">
    <property type="entry name" value="MAJOR FACILITATOR SUPERFAMILY (MFS) PROFILE DOMAIN-CONTAINING PROTEIN"/>
    <property type="match status" value="1"/>
</dbReference>
<dbReference type="AlphaFoldDB" id="A0A409WJ78"/>
<proteinExistence type="predicted"/>
<keyword evidence="5 6" id="KW-0472">Membrane</keyword>
<feature type="domain" description="Major facilitator superfamily (MFS) profile" evidence="7">
    <location>
        <begin position="1"/>
        <end position="201"/>
    </location>
</feature>
<feature type="transmembrane region" description="Helical" evidence="6">
    <location>
        <begin position="264"/>
        <end position="290"/>
    </location>
</feature>
<dbReference type="GO" id="GO:0016020">
    <property type="term" value="C:membrane"/>
    <property type="evidence" value="ECO:0007669"/>
    <property type="project" value="UniProtKB-SubCell"/>
</dbReference>
<evidence type="ECO:0000259" key="7">
    <source>
        <dbReference type="PROSITE" id="PS50850"/>
    </source>
</evidence>
<dbReference type="GO" id="GO:0022857">
    <property type="term" value="F:transmembrane transporter activity"/>
    <property type="evidence" value="ECO:0007669"/>
    <property type="project" value="InterPro"/>
</dbReference>
<evidence type="ECO:0000256" key="2">
    <source>
        <dbReference type="ARBA" id="ARBA00022448"/>
    </source>
</evidence>
<evidence type="ECO:0000256" key="5">
    <source>
        <dbReference type="ARBA" id="ARBA00023136"/>
    </source>
</evidence>
<comment type="subcellular location">
    <subcellularLocation>
        <location evidence="1">Membrane</location>
        <topology evidence="1">Multi-pass membrane protein</topology>
    </subcellularLocation>
</comment>
<gene>
    <name evidence="8" type="ORF">CVT25_011824</name>
</gene>
<dbReference type="SUPFAM" id="SSF103473">
    <property type="entry name" value="MFS general substrate transporter"/>
    <property type="match status" value="1"/>
</dbReference>
<feature type="transmembrane region" description="Helical" evidence="6">
    <location>
        <begin position="302"/>
        <end position="326"/>
    </location>
</feature>
<feature type="transmembrane region" description="Helical" evidence="6">
    <location>
        <begin position="133"/>
        <end position="155"/>
    </location>
</feature>
<feature type="transmembrane region" description="Helical" evidence="6">
    <location>
        <begin position="75"/>
        <end position="94"/>
    </location>
</feature>
<sequence length="489" mass="53328">MDQHTPLLTPINNPNKQLALLCAVRFIDPLTFTQIFPYINQFLTHLHVIKHQSQIGFYSGLVWARLSDNIGRRPVILVGIFGLAIATTFLGFATSLPAILLSRCLAGICSGIAAVLHAVLGELTNPTNQSTAFPIYGLFWPLGNIIGPLIGGALANPAEQFPGLFDYTFFKDYPYFLPCFITGLLAFIVGVLTALYLEETLPRKRTGRPVSLPYENCTSTVQNTSPQISSQVTFQPQLESITVEDASPPMSIAQLLRIPVIRALTFSGVALCFTATSFDALFVLFCYTPIRLGGLNFPASYIGYSLAIAGTSSILIQISCLPTLLIRVNHAKLYNICMFFWPAAYLALPLLNVIARRDIALGYNEQEVLSPSALYAVWILIMAIMIMSRIGCLAYSISLILVKQNAPSPSDLGKTNAIVLWGMCFAPAFAPAFVSSFFAASIDMHIFGGYLWLVIMVVISFAGCVVSLSIAHSEGYIDDDNPLANARLD</sequence>
<feature type="transmembrane region" description="Helical" evidence="6">
    <location>
        <begin position="333"/>
        <end position="355"/>
    </location>
</feature>
<feature type="transmembrane region" description="Helical" evidence="6">
    <location>
        <begin position="450"/>
        <end position="471"/>
    </location>
</feature>
<keyword evidence="9" id="KW-1185">Reference proteome</keyword>
<feature type="transmembrane region" description="Helical" evidence="6">
    <location>
        <begin position="375"/>
        <end position="397"/>
    </location>
</feature>
<evidence type="ECO:0000256" key="6">
    <source>
        <dbReference type="SAM" id="Phobius"/>
    </source>
</evidence>
<dbReference type="Proteomes" id="UP000283269">
    <property type="component" value="Unassembled WGS sequence"/>
</dbReference>
<dbReference type="Pfam" id="PF07690">
    <property type="entry name" value="MFS_1"/>
    <property type="match status" value="1"/>
</dbReference>
<dbReference type="PROSITE" id="PS50850">
    <property type="entry name" value="MFS"/>
    <property type="match status" value="1"/>
</dbReference>
<evidence type="ECO:0000313" key="8">
    <source>
        <dbReference type="EMBL" id="PPQ78552.1"/>
    </source>
</evidence>
<comment type="caution">
    <text evidence="8">The sequence shown here is derived from an EMBL/GenBank/DDBJ whole genome shotgun (WGS) entry which is preliminary data.</text>
</comment>
<keyword evidence="3 6" id="KW-0812">Transmembrane</keyword>
<reference evidence="8 9" key="1">
    <citation type="journal article" date="2018" name="Evol. Lett.">
        <title>Horizontal gene cluster transfer increased hallucinogenic mushroom diversity.</title>
        <authorList>
            <person name="Reynolds H.T."/>
            <person name="Vijayakumar V."/>
            <person name="Gluck-Thaler E."/>
            <person name="Korotkin H.B."/>
            <person name="Matheny P.B."/>
            <person name="Slot J.C."/>
        </authorList>
    </citation>
    <scope>NUCLEOTIDE SEQUENCE [LARGE SCALE GENOMIC DNA]</scope>
    <source>
        <strain evidence="8 9">2631</strain>
    </source>
</reference>
<evidence type="ECO:0000256" key="1">
    <source>
        <dbReference type="ARBA" id="ARBA00004141"/>
    </source>
</evidence>
<dbReference type="InterPro" id="IPR001958">
    <property type="entry name" value="Tet-R_TetA/multi-R_MdtG-like"/>
</dbReference>
<dbReference type="OrthoDB" id="419616at2759"/>
<feature type="transmembrane region" description="Helical" evidence="6">
    <location>
        <begin position="175"/>
        <end position="197"/>
    </location>
</feature>
<keyword evidence="4 6" id="KW-1133">Transmembrane helix</keyword>
<dbReference type="InterPro" id="IPR020846">
    <property type="entry name" value="MFS_dom"/>
</dbReference>
<evidence type="ECO:0000256" key="4">
    <source>
        <dbReference type="ARBA" id="ARBA00022989"/>
    </source>
</evidence>
<dbReference type="InterPro" id="IPR011701">
    <property type="entry name" value="MFS"/>
</dbReference>
<dbReference type="PRINTS" id="PR01035">
    <property type="entry name" value="TCRTETA"/>
</dbReference>
<organism evidence="8 9">
    <name type="scientific">Psilocybe cyanescens</name>
    <dbReference type="NCBI Taxonomy" id="93625"/>
    <lineage>
        <taxon>Eukaryota</taxon>
        <taxon>Fungi</taxon>
        <taxon>Dikarya</taxon>
        <taxon>Basidiomycota</taxon>
        <taxon>Agaricomycotina</taxon>
        <taxon>Agaricomycetes</taxon>
        <taxon>Agaricomycetidae</taxon>
        <taxon>Agaricales</taxon>
        <taxon>Agaricineae</taxon>
        <taxon>Strophariaceae</taxon>
        <taxon>Psilocybe</taxon>
    </lineage>
</organism>
<dbReference type="PANTHER" id="PTHR23504">
    <property type="entry name" value="MAJOR FACILITATOR SUPERFAMILY DOMAIN-CONTAINING PROTEIN 10"/>
    <property type="match status" value="1"/>
</dbReference>
<keyword evidence="2" id="KW-0813">Transport</keyword>
<protein>
    <recommendedName>
        <fullName evidence="7">Major facilitator superfamily (MFS) profile domain-containing protein</fullName>
    </recommendedName>
</protein>
<dbReference type="EMBL" id="NHYD01003415">
    <property type="protein sequence ID" value="PPQ78552.1"/>
    <property type="molecule type" value="Genomic_DNA"/>
</dbReference>
<accession>A0A409WJ78</accession>
<evidence type="ECO:0000313" key="9">
    <source>
        <dbReference type="Proteomes" id="UP000283269"/>
    </source>
</evidence>
<feature type="transmembrane region" description="Helical" evidence="6">
    <location>
        <begin position="418"/>
        <end position="438"/>
    </location>
</feature>
<feature type="transmembrane region" description="Helical" evidence="6">
    <location>
        <begin position="100"/>
        <end position="121"/>
    </location>
</feature>